<protein>
    <submittedName>
        <fullName evidence="1">Uncharacterized protein</fullName>
    </submittedName>
</protein>
<dbReference type="PANTHER" id="PTHR35750">
    <property type="entry name" value="PHOSPHOLIPID HYDROPEROXIDE GLUTATHIONE PEROXIDASE"/>
    <property type="match status" value="1"/>
</dbReference>
<evidence type="ECO:0000313" key="2">
    <source>
        <dbReference type="Proteomes" id="UP000595140"/>
    </source>
</evidence>
<organism evidence="1 2">
    <name type="scientific">Cuscuta campestris</name>
    <dbReference type="NCBI Taxonomy" id="132261"/>
    <lineage>
        <taxon>Eukaryota</taxon>
        <taxon>Viridiplantae</taxon>
        <taxon>Streptophyta</taxon>
        <taxon>Embryophyta</taxon>
        <taxon>Tracheophyta</taxon>
        <taxon>Spermatophyta</taxon>
        <taxon>Magnoliopsida</taxon>
        <taxon>eudicotyledons</taxon>
        <taxon>Gunneridae</taxon>
        <taxon>Pentapetalae</taxon>
        <taxon>asterids</taxon>
        <taxon>lamiids</taxon>
        <taxon>Solanales</taxon>
        <taxon>Convolvulaceae</taxon>
        <taxon>Cuscuteae</taxon>
        <taxon>Cuscuta</taxon>
        <taxon>Cuscuta subgen. Grammica</taxon>
        <taxon>Cuscuta sect. Cleistogrammica</taxon>
    </lineage>
</organism>
<reference evidence="1 2" key="1">
    <citation type="submission" date="2018-04" db="EMBL/GenBank/DDBJ databases">
        <authorList>
            <person name="Vogel A."/>
        </authorList>
    </citation>
    <scope>NUCLEOTIDE SEQUENCE [LARGE SCALE GENOMIC DNA]</scope>
</reference>
<sequence length="159" mass="17601">MGLFKRIVGFLGFAKDEAQELNEENGDADKVSPEAVETAAARAQHLPRKGFSIPIQVPVEKPPPPGPILFPCTAGDGGIQGLRWYAKRLRVDEDGDVADEFISEILPQNLSTEEGQKRPFPRFEAKCHTRQAKVRNQALVSPAGKVQVCVELHGRLEWF</sequence>
<proteinExistence type="predicted"/>
<accession>A0A484NPR7</accession>
<dbReference type="AlphaFoldDB" id="A0A484NPR7"/>
<dbReference type="Proteomes" id="UP000595140">
    <property type="component" value="Unassembled WGS sequence"/>
</dbReference>
<dbReference type="OrthoDB" id="550279at2759"/>
<gene>
    <name evidence="1" type="ORF">CCAM_LOCUS43942</name>
</gene>
<keyword evidence="2" id="KW-1185">Reference proteome</keyword>
<dbReference type="PANTHER" id="PTHR35750:SF1">
    <property type="entry name" value="PHOSPHOLIPID HYDROPEROXIDE GLUTATHIONE PEROXIDASE"/>
    <property type="match status" value="1"/>
</dbReference>
<name>A0A484NPR7_9ASTE</name>
<dbReference type="EMBL" id="OOIL02006793">
    <property type="protein sequence ID" value="VFR02167.1"/>
    <property type="molecule type" value="Genomic_DNA"/>
</dbReference>
<evidence type="ECO:0000313" key="1">
    <source>
        <dbReference type="EMBL" id="VFR02167.1"/>
    </source>
</evidence>